<dbReference type="SUPFAM" id="SSF54001">
    <property type="entry name" value="Cysteine proteinases"/>
    <property type="match status" value="1"/>
</dbReference>
<reference evidence="10" key="2">
    <citation type="submission" date="2020-05" db="UniProtKB">
        <authorList>
            <consortium name="EnsemblMetazoa"/>
        </authorList>
    </citation>
    <scope>IDENTIFICATION</scope>
    <source>
        <strain evidence="10">A-37</strain>
    </source>
</reference>
<keyword evidence="11" id="KW-1185">Reference proteome</keyword>
<dbReference type="InterPro" id="IPR036238">
    <property type="entry name" value="Transglutaminase_C_sf"/>
</dbReference>
<evidence type="ECO:0000256" key="5">
    <source>
        <dbReference type="ARBA" id="ARBA00022837"/>
    </source>
</evidence>
<dbReference type="FunFam" id="2.60.40.10:FF:000090">
    <property type="entry name" value="Protein-glutamine gamma-glutamyltransferase 2"/>
    <property type="match status" value="1"/>
</dbReference>
<dbReference type="PANTHER" id="PTHR11590:SF69">
    <property type="entry name" value="RE08173P"/>
    <property type="match status" value="1"/>
</dbReference>
<dbReference type="SUPFAM" id="SSF81296">
    <property type="entry name" value="E set domains"/>
    <property type="match status" value="1"/>
</dbReference>
<comment type="similarity">
    <text evidence="2">Belongs to the transglutaminase superfamily. Transglutaminase family.</text>
</comment>
<dbReference type="InterPro" id="IPR001102">
    <property type="entry name" value="Transglutaminase_N"/>
</dbReference>
<dbReference type="FunFam" id="3.90.260.10:FF:000001">
    <property type="entry name" value="Protein-glutamine gamma-glutamyltransferase 2"/>
    <property type="match status" value="1"/>
</dbReference>
<dbReference type="Pfam" id="PF00927">
    <property type="entry name" value="Transglut_C"/>
    <property type="match status" value="1"/>
</dbReference>
<evidence type="ECO:0000313" key="10">
    <source>
        <dbReference type="EnsemblMetazoa" id="ACUA023813-PA"/>
    </source>
</evidence>
<dbReference type="STRING" id="139723.A0A182MQG2"/>
<dbReference type="GO" id="GO:0046872">
    <property type="term" value="F:metal ion binding"/>
    <property type="evidence" value="ECO:0007669"/>
    <property type="project" value="UniProtKB-KW"/>
</dbReference>
<feature type="active site" evidence="8">
    <location>
        <position position="326"/>
    </location>
</feature>
<dbReference type="PIRSF" id="PIRSF000459">
    <property type="entry name" value="TGM_EBP42"/>
    <property type="match status" value="1"/>
</dbReference>
<feature type="active site" evidence="8">
    <location>
        <position position="409"/>
    </location>
</feature>
<dbReference type="InterPro" id="IPR008958">
    <property type="entry name" value="Transglutaminase_C"/>
</dbReference>
<evidence type="ECO:0000256" key="4">
    <source>
        <dbReference type="ARBA" id="ARBA00022723"/>
    </source>
</evidence>
<dbReference type="InterPro" id="IPR014756">
    <property type="entry name" value="Ig_E-set"/>
</dbReference>
<dbReference type="VEuPathDB" id="VectorBase:ACUA023813"/>
<protein>
    <recommendedName>
        <fullName evidence="7">protein-glutamine gamma-glutamyltransferase</fullName>
        <ecNumber evidence="7">2.3.2.13</ecNumber>
    </recommendedName>
</protein>
<dbReference type="Proteomes" id="UP000075883">
    <property type="component" value="Unassembled WGS sequence"/>
</dbReference>
<evidence type="ECO:0000256" key="8">
    <source>
        <dbReference type="PIRSR" id="PIRSR000459-1"/>
    </source>
</evidence>
<dbReference type="FunFam" id="2.60.40.10:FF:002167">
    <property type="entry name" value="Transglutaminase, isoform B"/>
    <property type="match status" value="1"/>
</dbReference>
<evidence type="ECO:0000256" key="3">
    <source>
        <dbReference type="ARBA" id="ARBA00022679"/>
    </source>
</evidence>
<dbReference type="Pfam" id="PF01841">
    <property type="entry name" value="Transglut_core"/>
    <property type="match status" value="1"/>
</dbReference>
<evidence type="ECO:0000256" key="1">
    <source>
        <dbReference type="ARBA" id="ARBA00001913"/>
    </source>
</evidence>
<feature type="domain" description="Transglutaminase-like" evidence="9">
    <location>
        <begin position="318"/>
        <end position="412"/>
    </location>
</feature>
<dbReference type="EnsemblMetazoa" id="ACUA023813-RA">
    <property type="protein sequence ID" value="ACUA023813-PA"/>
    <property type="gene ID" value="ACUA023813"/>
</dbReference>
<dbReference type="InterPro" id="IPR013808">
    <property type="entry name" value="Transglutaminase_AS"/>
</dbReference>
<evidence type="ECO:0000256" key="2">
    <source>
        <dbReference type="ARBA" id="ARBA00005968"/>
    </source>
</evidence>
<dbReference type="PANTHER" id="PTHR11590">
    <property type="entry name" value="PROTEIN-GLUTAMINE GAMMA-GLUTAMYLTRANSFERASE"/>
    <property type="match status" value="1"/>
</dbReference>
<evidence type="ECO:0000259" key="9">
    <source>
        <dbReference type="SMART" id="SM00460"/>
    </source>
</evidence>
<dbReference type="PROSITE" id="PS00547">
    <property type="entry name" value="TRANSGLUTAMINASES"/>
    <property type="match status" value="1"/>
</dbReference>
<dbReference type="InterPro" id="IPR038765">
    <property type="entry name" value="Papain-like_cys_pep_sf"/>
</dbReference>
<keyword evidence="5" id="KW-0106">Calcium</keyword>
<keyword evidence="3" id="KW-0808">Transferase</keyword>
<dbReference type="AlphaFoldDB" id="A0A182MQG2"/>
<evidence type="ECO:0000313" key="11">
    <source>
        <dbReference type="Proteomes" id="UP000075883"/>
    </source>
</evidence>
<organism evidence="10 11">
    <name type="scientific">Anopheles culicifacies</name>
    <dbReference type="NCBI Taxonomy" id="139723"/>
    <lineage>
        <taxon>Eukaryota</taxon>
        <taxon>Metazoa</taxon>
        <taxon>Ecdysozoa</taxon>
        <taxon>Arthropoda</taxon>
        <taxon>Hexapoda</taxon>
        <taxon>Insecta</taxon>
        <taxon>Pterygota</taxon>
        <taxon>Neoptera</taxon>
        <taxon>Endopterygota</taxon>
        <taxon>Diptera</taxon>
        <taxon>Nematocera</taxon>
        <taxon>Culicoidea</taxon>
        <taxon>Culicidae</taxon>
        <taxon>Anophelinae</taxon>
        <taxon>Anopheles</taxon>
        <taxon>culicifacies species complex</taxon>
    </lineage>
</organism>
<name>A0A182MQG2_9DIPT</name>
<dbReference type="SMART" id="SM00460">
    <property type="entry name" value="TGc"/>
    <property type="match status" value="1"/>
</dbReference>
<reference evidence="11" key="1">
    <citation type="submission" date="2013-09" db="EMBL/GenBank/DDBJ databases">
        <title>The Genome Sequence of Anopheles culicifacies species A.</title>
        <authorList>
            <consortium name="The Broad Institute Genomics Platform"/>
            <person name="Neafsey D.E."/>
            <person name="Besansky N."/>
            <person name="Howell P."/>
            <person name="Walton C."/>
            <person name="Young S.K."/>
            <person name="Zeng Q."/>
            <person name="Gargeya S."/>
            <person name="Fitzgerald M."/>
            <person name="Haas B."/>
            <person name="Abouelleil A."/>
            <person name="Allen A.W."/>
            <person name="Alvarado L."/>
            <person name="Arachchi H.M."/>
            <person name="Berlin A.M."/>
            <person name="Chapman S.B."/>
            <person name="Gainer-Dewar J."/>
            <person name="Goldberg J."/>
            <person name="Griggs A."/>
            <person name="Gujja S."/>
            <person name="Hansen M."/>
            <person name="Howarth C."/>
            <person name="Imamovic A."/>
            <person name="Ireland A."/>
            <person name="Larimer J."/>
            <person name="McCowan C."/>
            <person name="Murphy C."/>
            <person name="Pearson M."/>
            <person name="Poon T.W."/>
            <person name="Priest M."/>
            <person name="Roberts A."/>
            <person name="Saif S."/>
            <person name="Shea T."/>
            <person name="Sisk P."/>
            <person name="Sykes S."/>
            <person name="Wortman J."/>
            <person name="Nusbaum C."/>
            <person name="Birren B."/>
        </authorList>
    </citation>
    <scope>NUCLEOTIDE SEQUENCE [LARGE SCALE GENOMIC DNA]</scope>
    <source>
        <strain evidence="11">A-37</strain>
    </source>
</reference>
<dbReference type="InterPro" id="IPR036985">
    <property type="entry name" value="Transglutaminase-like_sf"/>
</dbReference>
<dbReference type="SUPFAM" id="SSF49309">
    <property type="entry name" value="Transglutaminase, two C-terminal domains"/>
    <property type="match status" value="2"/>
</dbReference>
<dbReference type="GO" id="GO:0003810">
    <property type="term" value="F:protein-glutamine gamma-glutamyltransferase activity"/>
    <property type="evidence" value="ECO:0007669"/>
    <property type="project" value="UniProtKB-EC"/>
</dbReference>
<sequence length="767" mass="86657">MEEGGLPHALPFAFWQQPDQNDDENEIDADVQPELIIQRIDTCLEENGANHRTEKFESMSASAIKTGSSQLVVRRGQEFLLKLICNRPINPKTDAISLVLAVDPIAGEWISHGHGTVVYMLLQTDDHLEEDHDCDWCAKLESTSVNVDNATELLVAVKTSSNASVSKWTLTVNVKSMGSEESNIYQLDTPFYLLFNPWCEEDPVYLEDEDQRQEYVLEDMTMIWKGNERSFRGRKWKLGQYEKNILDWTFSLLGDVARVSATYRGNPIKVCRALSGVVNNNDDYGVVIGKWNRDYDDGTAPSAWTGSVKILQQYFETQSPVGYGQCWVFAGVLATLCRALGIPCRIVTNFLSAHDTEASLTVDIYLDEEGNVKENFSRDSVWNFHVWNEVWMKRRDLGTAAYDGWQVIDGTPQEFSDGAYKLGPAPVEAIKNGLVNMLYDCDFVFAEVNADRVFWRYRGPSKPLKLIQKNTTDIGQFISTKAVGSDERDDITNNYKCGEQSSESKITMLRALKLGQNCLTKHYLKQIKIEDRSLIKHEGRDVEFELELNDQALIGESFNIVLRARNMSYDDTHTIQGKILLKHILYTGKHVKTIATHSFTKRIEPRGEEVIELPIAFEDYYQPGMDEAIFTVTSFATIEGVDYEYFSQEDYSLRKPDVQLQISGTPVIHSTVKVTASFFNPLPIPINGGAFQIECSGLAKTLTIPIASIAASEECVIVFMISPSFKGNNKLSAKFQSNELSDIEGSFNFEVEDREDDTKLNEILFFS</sequence>
<dbReference type="Pfam" id="PF00868">
    <property type="entry name" value="Transglut_N"/>
    <property type="match status" value="1"/>
</dbReference>
<dbReference type="InterPro" id="IPR002931">
    <property type="entry name" value="Transglutaminase-like"/>
</dbReference>
<evidence type="ECO:0000256" key="7">
    <source>
        <dbReference type="ARBA" id="ARBA00024222"/>
    </source>
</evidence>
<keyword evidence="6" id="KW-0012">Acyltransferase</keyword>
<dbReference type="InterPro" id="IPR050779">
    <property type="entry name" value="Transglutaminase"/>
</dbReference>
<dbReference type="EC" id="2.3.2.13" evidence="7"/>
<dbReference type="InterPro" id="IPR023608">
    <property type="entry name" value="Transglutaminase_animal"/>
</dbReference>
<comment type="cofactor">
    <cofactor evidence="1">
        <name>Ca(2+)</name>
        <dbReference type="ChEBI" id="CHEBI:29108"/>
    </cofactor>
</comment>
<evidence type="ECO:0000256" key="6">
    <source>
        <dbReference type="ARBA" id="ARBA00023315"/>
    </source>
</evidence>
<keyword evidence="4" id="KW-0479">Metal-binding</keyword>
<dbReference type="EMBL" id="AXCM01003519">
    <property type="status" value="NOT_ANNOTATED_CDS"/>
    <property type="molecule type" value="Genomic_DNA"/>
</dbReference>
<proteinExistence type="inferred from homology"/>
<dbReference type="Gene3D" id="3.90.260.10">
    <property type="entry name" value="Transglutaminase-like"/>
    <property type="match status" value="1"/>
</dbReference>
<dbReference type="Gene3D" id="2.60.40.10">
    <property type="entry name" value="Immunoglobulins"/>
    <property type="match status" value="3"/>
</dbReference>
<accession>A0A182MQG2</accession>
<feature type="active site" evidence="8">
    <location>
        <position position="385"/>
    </location>
</feature>
<dbReference type="InterPro" id="IPR013783">
    <property type="entry name" value="Ig-like_fold"/>
</dbReference>